<dbReference type="GO" id="GO:0016787">
    <property type="term" value="F:hydrolase activity"/>
    <property type="evidence" value="ECO:0007669"/>
    <property type="project" value="UniProtKB-KW"/>
</dbReference>
<evidence type="ECO:0000256" key="9">
    <source>
        <dbReference type="ARBA" id="ARBA00022989"/>
    </source>
</evidence>
<keyword evidence="6" id="KW-0547">Nucleotide-binding</keyword>
<dbReference type="RefSeq" id="WP_264602215.1">
    <property type="nucleotide sequence ID" value="NZ_JAOQNS010000008.1"/>
</dbReference>
<dbReference type="InterPro" id="IPR017911">
    <property type="entry name" value="MacB-like_ATP-bd"/>
</dbReference>
<proteinExistence type="inferred from homology"/>
<evidence type="ECO:0000313" key="16">
    <source>
        <dbReference type="EMBL" id="MCW2308601.1"/>
    </source>
</evidence>
<dbReference type="Proteomes" id="UP001209755">
    <property type="component" value="Unassembled WGS sequence"/>
</dbReference>
<keyword evidence="3" id="KW-1003">Cell membrane</keyword>
<protein>
    <recommendedName>
        <fullName evidence="13">Pyoverdine export ATP-binding/permease protein PvdT</fullName>
    </recommendedName>
</protein>
<keyword evidence="9 14" id="KW-1133">Transmembrane helix</keyword>
<keyword evidence="16" id="KW-0378">Hydrolase</keyword>
<dbReference type="CDD" id="cd03255">
    <property type="entry name" value="ABC_MJ0796_LolCDE_FtsE"/>
    <property type="match status" value="1"/>
</dbReference>
<feature type="transmembrane region" description="Helical" evidence="14">
    <location>
        <begin position="616"/>
        <end position="640"/>
    </location>
</feature>
<keyword evidence="2" id="KW-0813">Transport</keyword>
<evidence type="ECO:0000256" key="3">
    <source>
        <dbReference type="ARBA" id="ARBA00022475"/>
    </source>
</evidence>
<dbReference type="PROSITE" id="PS50893">
    <property type="entry name" value="ABC_TRANSPORTER_2"/>
    <property type="match status" value="1"/>
</dbReference>
<evidence type="ECO:0000256" key="12">
    <source>
        <dbReference type="ARBA" id="ARBA00038388"/>
    </source>
</evidence>
<dbReference type="SUPFAM" id="SSF52540">
    <property type="entry name" value="P-loop containing nucleoside triphosphate hydrolases"/>
    <property type="match status" value="1"/>
</dbReference>
<feature type="domain" description="ABC transporter" evidence="15">
    <location>
        <begin position="9"/>
        <end position="247"/>
    </location>
</feature>
<feature type="transmembrane region" description="Helical" evidence="14">
    <location>
        <begin position="581"/>
        <end position="604"/>
    </location>
</feature>
<keyword evidence="7 16" id="KW-0067">ATP-binding</keyword>
<evidence type="ECO:0000313" key="17">
    <source>
        <dbReference type="Proteomes" id="UP001209755"/>
    </source>
</evidence>
<keyword evidence="8" id="KW-1278">Translocase</keyword>
<dbReference type="Pfam" id="PF02687">
    <property type="entry name" value="FtsX"/>
    <property type="match status" value="1"/>
</dbReference>
<dbReference type="InterPro" id="IPR017871">
    <property type="entry name" value="ABC_transporter-like_CS"/>
</dbReference>
<dbReference type="Gene3D" id="3.40.50.300">
    <property type="entry name" value="P-loop containing nucleotide triphosphate hydrolases"/>
    <property type="match status" value="1"/>
</dbReference>
<accession>A0ABT3HDX1</accession>
<dbReference type="PANTHER" id="PTHR30572">
    <property type="entry name" value="MEMBRANE COMPONENT OF TRANSPORTER-RELATED"/>
    <property type="match status" value="1"/>
</dbReference>
<comment type="caution">
    <text evidence="16">The sequence shown here is derived from an EMBL/GenBank/DDBJ whole genome shotgun (WGS) entry which is preliminary data.</text>
</comment>
<evidence type="ECO:0000256" key="1">
    <source>
        <dbReference type="ARBA" id="ARBA00004429"/>
    </source>
</evidence>
<evidence type="ECO:0000256" key="7">
    <source>
        <dbReference type="ARBA" id="ARBA00022840"/>
    </source>
</evidence>
<dbReference type="InterPro" id="IPR050250">
    <property type="entry name" value="Macrolide_Exporter_MacB"/>
</dbReference>
<feature type="transmembrane region" description="Helical" evidence="14">
    <location>
        <begin position="530"/>
        <end position="554"/>
    </location>
</feature>
<dbReference type="PANTHER" id="PTHR30572:SF14">
    <property type="entry name" value="MACROLIDE EXPORT ATP-BINDING_PERMEASE PROTEIN MACB"/>
    <property type="match status" value="1"/>
</dbReference>
<dbReference type="InterPro" id="IPR027417">
    <property type="entry name" value="P-loop_NTPase"/>
</dbReference>
<evidence type="ECO:0000256" key="6">
    <source>
        <dbReference type="ARBA" id="ARBA00022741"/>
    </source>
</evidence>
<organism evidence="16 17">
    <name type="scientific">Rhodobium gokarnense</name>
    <dbReference type="NCBI Taxonomy" id="364296"/>
    <lineage>
        <taxon>Bacteria</taxon>
        <taxon>Pseudomonadati</taxon>
        <taxon>Pseudomonadota</taxon>
        <taxon>Alphaproteobacteria</taxon>
        <taxon>Hyphomicrobiales</taxon>
        <taxon>Rhodobiaceae</taxon>
        <taxon>Rhodobium</taxon>
    </lineage>
</organism>
<evidence type="ECO:0000256" key="10">
    <source>
        <dbReference type="ARBA" id="ARBA00023136"/>
    </source>
</evidence>
<dbReference type="InterPro" id="IPR003593">
    <property type="entry name" value="AAA+_ATPase"/>
</dbReference>
<evidence type="ECO:0000256" key="2">
    <source>
        <dbReference type="ARBA" id="ARBA00022448"/>
    </source>
</evidence>
<keyword evidence="11" id="KW-0046">Antibiotic resistance</keyword>
<evidence type="ECO:0000256" key="5">
    <source>
        <dbReference type="ARBA" id="ARBA00022692"/>
    </source>
</evidence>
<evidence type="ECO:0000256" key="13">
    <source>
        <dbReference type="ARBA" id="ARBA00041199"/>
    </source>
</evidence>
<reference evidence="17" key="1">
    <citation type="submission" date="2023-07" db="EMBL/GenBank/DDBJ databases">
        <title>Genome sequencing of Purple Non-Sulfur Bacteria from various extreme environments.</title>
        <authorList>
            <person name="Mayer M."/>
        </authorList>
    </citation>
    <scope>NUCLEOTIDE SEQUENCE [LARGE SCALE GENOMIC DNA]</scope>
    <source>
        <strain evidence="17">DSM 17935</strain>
    </source>
</reference>
<dbReference type="Pfam" id="PF12704">
    <property type="entry name" value="MacB_PCD"/>
    <property type="match status" value="1"/>
</dbReference>
<dbReference type="InterPro" id="IPR003838">
    <property type="entry name" value="ABC3_permease_C"/>
</dbReference>
<keyword evidence="17" id="KW-1185">Reference proteome</keyword>
<evidence type="ECO:0000256" key="4">
    <source>
        <dbReference type="ARBA" id="ARBA00022519"/>
    </source>
</evidence>
<feature type="transmembrane region" description="Helical" evidence="14">
    <location>
        <begin position="281"/>
        <end position="302"/>
    </location>
</feature>
<dbReference type="SMART" id="SM00382">
    <property type="entry name" value="AAA"/>
    <property type="match status" value="1"/>
</dbReference>
<evidence type="ECO:0000256" key="11">
    <source>
        <dbReference type="ARBA" id="ARBA00023251"/>
    </source>
</evidence>
<dbReference type="EMBL" id="JAOQNS010000008">
    <property type="protein sequence ID" value="MCW2308601.1"/>
    <property type="molecule type" value="Genomic_DNA"/>
</dbReference>
<gene>
    <name evidence="16" type="ORF">M2319_002947</name>
</gene>
<evidence type="ECO:0000259" key="15">
    <source>
        <dbReference type="PROSITE" id="PS50893"/>
    </source>
</evidence>
<dbReference type="GO" id="GO:0005524">
    <property type="term" value="F:ATP binding"/>
    <property type="evidence" value="ECO:0007669"/>
    <property type="project" value="UniProtKB-KW"/>
</dbReference>
<dbReference type="InterPro" id="IPR025857">
    <property type="entry name" value="MacB_PCD"/>
</dbReference>
<evidence type="ECO:0000256" key="14">
    <source>
        <dbReference type="SAM" id="Phobius"/>
    </source>
</evidence>
<dbReference type="PROSITE" id="PS00211">
    <property type="entry name" value="ABC_TRANSPORTER_1"/>
    <property type="match status" value="1"/>
</dbReference>
<evidence type="ECO:0000256" key="8">
    <source>
        <dbReference type="ARBA" id="ARBA00022967"/>
    </source>
</evidence>
<dbReference type="InterPro" id="IPR003439">
    <property type="entry name" value="ABC_transporter-like_ATP-bd"/>
</dbReference>
<comment type="similarity">
    <text evidence="12">Belongs to the ABC transporter superfamily. Macrolide exporter (TC 3.A.1.122) family.</text>
</comment>
<dbReference type="Pfam" id="PF00005">
    <property type="entry name" value="ABC_tran"/>
    <property type="match status" value="1"/>
</dbReference>
<keyword evidence="10 14" id="KW-0472">Membrane</keyword>
<keyword evidence="4" id="KW-0997">Cell inner membrane</keyword>
<name>A0ABT3HDX1_9HYPH</name>
<sequence>MAADRQPLIEVRGLTRAFRAGEDELLALDHIDLTIERGEMVAIVGASGSGKSTLMNILGCLDRPTGGSYRINGRETAERDADELAALRREHFGFIFQRYHLLAELTAVGNVEIPAIYAGRGGEERHERAVALLSRLGMDDRLGHRPGQLSGGQQQRVSIARALMNGAEVILADEPTGALDSQSGEEVLKILQELNADGKTVIMVTHDAAIAAHANRTIELKDGIIVADTRTERTTAEHASASGGEGEKLNAGARSLRAEAARFREAFRMAVVAMRAHKVRAFLTMLGIIIGIASVVAVVALGEGSRQKVLANISSLGTNTLEVFPGRDFGDVRSGRITTLVVADANALARQPYVAAVTPTVTTSDTIRFGAEEASGRINGVSDTYFAAEGLKLAAGRLFDADSVARRSQDAVIDQNTQSALFKDGIDPVGKVIFVGPVPCRVVGVVEPRSGGFGASNNPSVYLPYTTVQTRILGDTRLRSITVQVSDDTDTDLAEKAVTKFLISRHGTKDFFILNTDDIRRTITSTTETLTLLIAAIALISLFVGGIGVMNIMLVSVSERVGEIGVRMAVGARRGDILRQFLIEAVLVCLIGGVLGIAAALGFGALFKLVGSNFTLIYSTTSIVAAFLCSSLIGVAFGYLPARNASRLDPVVALMRD</sequence>
<comment type="subcellular location">
    <subcellularLocation>
        <location evidence="1">Cell inner membrane</location>
        <topology evidence="1">Multi-pass membrane protein</topology>
    </subcellularLocation>
</comment>
<keyword evidence="5 14" id="KW-0812">Transmembrane</keyword>